<evidence type="ECO:0000313" key="3">
    <source>
        <dbReference type="EMBL" id="KND01685.1"/>
    </source>
</evidence>
<protein>
    <recommendedName>
        <fullName evidence="2">Flavin reductase like domain-containing protein</fullName>
    </recommendedName>
</protein>
<reference evidence="3 4" key="1">
    <citation type="submission" date="2009-08" db="EMBL/GenBank/DDBJ databases">
        <title>The Genome Sequence of Spizellomyces punctatus strain DAOM BR117.</title>
        <authorList>
            <consortium name="The Broad Institute Genome Sequencing Platform"/>
            <person name="Russ C."/>
            <person name="Cuomo C."/>
            <person name="Shea T."/>
            <person name="Young S.K."/>
            <person name="Zeng Q."/>
            <person name="Koehrsen M."/>
            <person name="Haas B."/>
            <person name="Borodovsky M."/>
            <person name="Guigo R."/>
            <person name="Alvarado L."/>
            <person name="Berlin A."/>
            <person name="Bochicchio J."/>
            <person name="Borenstein D."/>
            <person name="Chapman S."/>
            <person name="Chen Z."/>
            <person name="Engels R."/>
            <person name="Freedman E."/>
            <person name="Gellesch M."/>
            <person name="Goldberg J."/>
            <person name="Griggs A."/>
            <person name="Gujja S."/>
            <person name="Heiman D."/>
            <person name="Hepburn T."/>
            <person name="Howarth C."/>
            <person name="Jen D."/>
            <person name="Larson L."/>
            <person name="Lewis B."/>
            <person name="Mehta T."/>
            <person name="Park D."/>
            <person name="Pearson M."/>
            <person name="Roberts A."/>
            <person name="Saif S."/>
            <person name="Shenoy N."/>
            <person name="Sisk P."/>
            <person name="Stolte C."/>
            <person name="Sykes S."/>
            <person name="Thomson T."/>
            <person name="Walk T."/>
            <person name="White J."/>
            <person name="Yandava C."/>
            <person name="Burger G."/>
            <person name="Gray M.W."/>
            <person name="Holland P.W.H."/>
            <person name="King N."/>
            <person name="Lang F.B.F."/>
            <person name="Roger A.J."/>
            <person name="Ruiz-Trillo I."/>
            <person name="Lander E."/>
            <person name="Nusbaum C."/>
        </authorList>
    </citation>
    <scope>NUCLEOTIDE SEQUENCE [LARGE SCALE GENOMIC DNA]</scope>
    <source>
        <strain evidence="3 4">DAOM BR117</strain>
    </source>
</reference>
<sequence length="243" mass="26579">MSVPCTDGTLRPVQVAKHMLSRLLYPNPVCFLTTVAPQTSSSDGNDANAVCGWRRNIMTISWLTPLDNHGHFICSMKSTRYSHTMLLSTNVFVLNVPVKGMESLVTAVGACSGAVVGDKFDHLNIQICAPGWISDGEWPSSSSKTSLEQAPPSTPKSAKQKAIPTHHPVLAIPSCAAHLICRVEERQERYGHDILYCVIDQGFVKQEYWDGRNFAPTSESVPPFLSFLGTKRFAYTVPAVTAT</sequence>
<feature type="compositionally biased region" description="Polar residues" evidence="1">
    <location>
        <begin position="139"/>
        <end position="148"/>
    </location>
</feature>
<dbReference type="Gene3D" id="2.30.110.10">
    <property type="entry name" value="Electron Transport, Fmn-binding Protein, Chain A"/>
    <property type="match status" value="1"/>
</dbReference>
<dbReference type="SUPFAM" id="SSF50475">
    <property type="entry name" value="FMN-binding split barrel"/>
    <property type="match status" value="1"/>
</dbReference>
<feature type="region of interest" description="Disordered" evidence="1">
    <location>
        <begin position="139"/>
        <end position="160"/>
    </location>
</feature>
<organism evidence="3 4">
    <name type="scientific">Spizellomyces punctatus (strain DAOM BR117)</name>
    <dbReference type="NCBI Taxonomy" id="645134"/>
    <lineage>
        <taxon>Eukaryota</taxon>
        <taxon>Fungi</taxon>
        <taxon>Fungi incertae sedis</taxon>
        <taxon>Chytridiomycota</taxon>
        <taxon>Chytridiomycota incertae sedis</taxon>
        <taxon>Chytridiomycetes</taxon>
        <taxon>Spizellomycetales</taxon>
        <taxon>Spizellomycetaceae</taxon>
        <taxon>Spizellomyces</taxon>
    </lineage>
</organism>
<dbReference type="GeneID" id="27686991"/>
<dbReference type="STRING" id="645134.A0A0L0HLB4"/>
<proteinExistence type="predicted"/>
<dbReference type="VEuPathDB" id="FungiDB:SPPG_03480"/>
<dbReference type="InterPro" id="IPR012349">
    <property type="entry name" value="Split_barrel_FMN-bd"/>
</dbReference>
<dbReference type="InterPro" id="IPR002563">
    <property type="entry name" value="Flavin_Rdtase-like_dom"/>
</dbReference>
<gene>
    <name evidence="3" type="ORF">SPPG_03480</name>
</gene>
<dbReference type="Proteomes" id="UP000053201">
    <property type="component" value="Unassembled WGS sequence"/>
</dbReference>
<dbReference type="Pfam" id="PF01613">
    <property type="entry name" value="Flavin_Reduct"/>
    <property type="match status" value="1"/>
</dbReference>
<dbReference type="eggNOG" id="ENOG502S05Q">
    <property type="taxonomic scope" value="Eukaryota"/>
</dbReference>
<feature type="domain" description="Flavin reductase like" evidence="2">
    <location>
        <begin position="22"/>
        <end position="215"/>
    </location>
</feature>
<dbReference type="PANTHER" id="PTHR43241">
    <property type="entry name" value="FLAVIN REDUCTASE DOMAIN PROTEIN"/>
    <property type="match status" value="1"/>
</dbReference>
<evidence type="ECO:0000259" key="2">
    <source>
        <dbReference type="SMART" id="SM00903"/>
    </source>
</evidence>
<evidence type="ECO:0000313" key="4">
    <source>
        <dbReference type="Proteomes" id="UP000053201"/>
    </source>
</evidence>
<dbReference type="RefSeq" id="XP_016609724.1">
    <property type="nucleotide sequence ID" value="XM_016751743.1"/>
</dbReference>
<dbReference type="AlphaFoldDB" id="A0A0L0HLB4"/>
<accession>A0A0L0HLB4</accession>
<evidence type="ECO:0000256" key="1">
    <source>
        <dbReference type="SAM" id="MobiDB-lite"/>
    </source>
</evidence>
<keyword evidence="4" id="KW-1185">Reference proteome</keyword>
<name>A0A0L0HLB4_SPIPD</name>
<dbReference type="SMART" id="SM00903">
    <property type="entry name" value="Flavin_Reduct"/>
    <property type="match status" value="1"/>
</dbReference>
<dbReference type="OrthoDB" id="2145000at2759"/>
<dbReference type="EMBL" id="KQ257454">
    <property type="protein sequence ID" value="KND01685.1"/>
    <property type="molecule type" value="Genomic_DNA"/>
</dbReference>
<dbReference type="PANTHER" id="PTHR43241:SF1">
    <property type="entry name" value="FLAVIN REDUCTASE LIKE DOMAIN-CONTAINING PROTEIN"/>
    <property type="match status" value="1"/>
</dbReference>
<dbReference type="InterPro" id="IPR053310">
    <property type="entry name" value="Flavoredoxin-like"/>
</dbReference>
<dbReference type="OMA" id="NVPVRGM"/>
<dbReference type="GO" id="GO:0010181">
    <property type="term" value="F:FMN binding"/>
    <property type="evidence" value="ECO:0007669"/>
    <property type="project" value="InterPro"/>
</dbReference>
<dbReference type="InParanoid" id="A0A0L0HLB4"/>